<reference evidence="2" key="1">
    <citation type="journal article" date="2020" name="Nat. Commun.">
        <title>Genome assembly of wild tea tree DASZ reveals pedigree and selection history of tea varieties.</title>
        <authorList>
            <person name="Zhang W."/>
            <person name="Zhang Y."/>
            <person name="Qiu H."/>
            <person name="Guo Y."/>
            <person name="Wan H."/>
            <person name="Zhang X."/>
            <person name="Scossa F."/>
            <person name="Alseekh S."/>
            <person name="Zhang Q."/>
            <person name="Wang P."/>
            <person name="Xu L."/>
            <person name="Schmidt M.H."/>
            <person name="Jia X."/>
            <person name="Li D."/>
            <person name="Zhu A."/>
            <person name="Guo F."/>
            <person name="Chen W."/>
            <person name="Ni D."/>
            <person name="Usadel B."/>
            <person name="Fernie A.R."/>
            <person name="Wen W."/>
        </authorList>
    </citation>
    <scope>NUCLEOTIDE SEQUENCE [LARGE SCALE GENOMIC DNA]</scope>
    <source>
        <strain evidence="2">cv. G240</strain>
    </source>
</reference>
<keyword evidence="2" id="KW-1185">Reference proteome</keyword>
<sequence>MVMPLCSCVFGMGKGSGCVCLLGIPSSWRFMSGECEFYTKNGIPKSFAEPRCLRD</sequence>
<reference evidence="1 2" key="2">
    <citation type="submission" date="2020-07" db="EMBL/GenBank/DDBJ databases">
        <title>Genome assembly of wild tea tree DASZ reveals pedigree and selection history of tea varieties.</title>
        <authorList>
            <person name="Zhang W."/>
        </authorList>
    </citation>
    <scope>NUCLEOTIDE SEQUENCE [LARGE SCALE GENOMIC DNA]</scope>
    <source>
        <strain evidence="2">cv. G240</strain>
        <tissue evidence="1">Leaf</tissue>
    </source>
</reference>
<dbReference type="EMBL" id="JACBKZ010000014">
    <property type="protein sequence ID" value="KAF5933431.1"/>
    <property type="molecule type" value="Genomic_DNA"/>
</dbReference>
<comment type="caution">
    <text evidence="1">The sequence shown here is derived from an EMBL/GenBank/DDBJ whole genome shotgun (WGS) entry which is preliminary data.</text>
</comment>
<protein>
    <submittedName>
        <fullName evidence="1">Uncharacterized protein</fullName>
    </submittedName>
</protein>
<dbReference type="AlphaFoldDB" id="A0A7J7FZQ9"/>
<name>A0A7J7FZQ9_CAMSI</name>
<dbReference type="Proteomes" id="UP000593564">
    <property type="component" value="Unassembled WGS sequence"/>
</dbReference>
<accession>A0A7J7FZQ9</accession>
<evidence type="ECO:0000313" key="1">
    <source>
        <dbReference type="EMBL" id="KAF5933431.1"/>
    </source>
</evidence>
<evidence type="ECO:0000313" key="2">
    <source>
        <dbReference type="Proteomes" id="UP000593564"/>
    </source>
</evidence>
<organism evidence="1 2">
    <name type="scientific">Camellia sinensis</name>
    <name type="common">Tea plant</name>
    <name type="synonym">Thea sinensis</name>
    <dbReference type="NCBI Taxonomy" id="4442"/>
    <lineage>
        <taxon>Eukaryota</taxon>
        <taxon>Viridiplantae</taxon>
        <taxon>Streptophyta</taxon>
        <taxon>Embryophyta</taxon>
        <taxon>Tracheophyta</taxon>
        <taxon>Spermatophyta</taxon>
        <taxon>Magnoliopsida</taxon>
        <taxon>eudicotyledons</taxon>
        <taxon>Gunneridae</taxon>
        <taxon>Pentapetalae</taxon>
        <taxon>asterids</taxon>
        <taxon>Ericales</taxon>
        <taxon>Theaceae</taxon>
        <taxon>Camellia</taxon>
    </lineage>
</organism>
<proteinExistence type="predicted"/>
<gene>
    <name evidence="1" type="ORF">HYC85_029602</name>
</gene>